<gene>
    <name evidence="2" type="ORF">HPB48_017015</name>
</gene>
<accession>A0A9J6G072</accession>
<keyword evidence="1" id="KW-0472">Membrane</keyword>
<feature type="transmembrane region" description="Helical" evidence="1">
    <location>
        <begin position="75"/>
        <end position="93"/>
    </location>
</feature>
<proteinExistence type="predicted"/>
<sequence length="103" mass="11731">MQRSGAQSILLVFRTIVVCCQLILFTLHTFQGEHYGYLDIGGAYIGATQRHLLRVLKELGLEKQLYCVYYEDRSVFTILVCCGCALMITFSSLQCSDRQIARQ</sequence>
<comment type="caution">
    <text evidence="2">The sequence shown here is derived from an EMBL/GenBank/DDBJ whole genome shotgun (WGS) entry which is preliminary data.</text>
</comment>
<name>A0A9J6G072_HAELO</name>
<protein>
    <submittedName>
        <fullName evidence="2">Uncharacterized protein</fullName>
    </submittedName>
</protein>
<organism evidence="2 3">
    <name type="scientific">Haemaphysalis longicornis</name>
    <name type="common">Bush tick</name>
    <dbReference type="NCBI Taxonomy" id="44386"/>
    <lineage>
        <taxon>Eukaryota</taxon>
        <taxon>Metazoa</taxon>
        <taxon>Ecdysozoa</taxon>
        <taxon>Arthropoda</taxon>
        <taxon>Chelicerata</taxon>
        <taxon>Arachnida</taxon>
        <taxon>Acari</taxon>
        <taxon>Parasitiformes</taxon>
        <taxon>Ixodida</taxon>
        <taxon>Ixodoidea</taxon>
        <taxon>Ixodidae</taxon>
        <taxon>Haemaphysalinae</taxon>
        <taxon>Haemaphysalis</taxon>
    </lineage>
</organism>
<dbReference type="Proteomes" id="UP000821853">
    <property type="component" value="Chromosome 2"/>
</dbReference>
<feature type="transmembrane region" description="Helical" evidence="1">
    <location>
        <begin position="12"/>
        <end position="30"/>
    </location>
</feature>
<dbReference type="EMBL" id="JABSTR010000004">
    <property type="protein sequence ID" value="KAH9367764.1"/>
    <property type="molecule type" value="Genomic_DNA"/>
</dbReference>
<dbReference type="VEuPathDB" id="VectorBase:HLOH_065499"/>
<keyword evidence="3" id="KW-1185">Reference proteome</keyword>
<dbReference type="AlphaFoldDB" id="A0A9J6G072"/>
<reference evidence="2 3" key="1">
    <citation type="journal article" date="2020" name="Cell">
        <title>Large-Scale Comparative Analyses of Tick Genomes Elucidate Their Genetic Diversity and Vector Capacities.</title>
        <authorList>
            <consortium name="Tick Genome and Microbiome Consortium (TIGMIC)"/>
            <person name="Jia N."/>
            <person name="Wang J."/>
            <person name="Shi W."/>
            <person name="Du L."/>
            <person name="Sun Y."/>
            <person name="Zhan W."/>
            <person name="Jiang J.F."/>
            <person name="Wang Q."/>
            <person name="Zhang B."/>
            <person name="Ji P."/>
            <person name="Bell-Sakyi L."/>
            <person name="Cui X.M."/>
            <person name="Yuan T.T."/>
            <person name="Jiang B.G."/>
            <person name="Yang W.F."/>
            <person name="Lam T.T."/>
            <person name="Chang Q.C."/>
            <person name="Ding S.J."/>
            <person name="Wang X.J."/>
            <person name="Zhu J.G."/>
            <person name="Ruan X.D."/>
            <person name="Zhao L."/>
            <person name="Wei J.T."/>
            <person name="Ye R.Z."/>
            <person name="Que T.C."/>
            <person name="Du C.H."/>
            <person name="Zhou Y.H."/>
            <person name="Cheng J.X."/>
            <person name="Dai P.F."/>
            <person name="Guo W.B."/>
            <person name="Han X.H."/>
            <person name="Huang E.J."/>
            <person name="Li L.F."/>
            <person name="Wei W."/>
            <person name="Gao Y.C."/>
            <person name="Liu J.Z."/>
            <person name="Shao H.Z."/>
            <person name="Wang X."/>
            <person name="Wang C.C."/>
            <person name="Yang T.C."/>
            <person name="Huo Q.B."/>
            <person name="Li W."/>
            <person name="Chen H.Y."/>
            <person name="Chen S.E."/>
            <person name="Zhou L.G."/>
            <person name="Ni X.B."/>
            <person name="Tian J.H."/>
            <person name="Sheng Y."/>
            <person name="Liu T."/>
            <person name="Pan Y.S."/>
            <person name="Xia L.Y."/>
            <person name="Li J."/>
            <person name="Zhao F."/>
            <person name="Cao W.C."/>
        </authorList>
    </citation>
    <scope>NUCLEOTIDE SEQUENCE [LARGE SCALE GENOMIC DNA]</scope>
    <source>
        <strain evidence="2">HaeL-2018</strain>
    </source>
</reference>
<evidence type="ECO:0000313" key="2">
    <source>
        <dbReference type="EMBL" id="KAH9367764.1"/>
    </source>
</evidence>
<keyword evidence="1" id="KW-0812">Transmembrane</keyword>
<keyword evidence="1" id="KW-1133">Transmembrane helix</keyword>
<evidence type="ECO:0000256" key="1">
    <source>
        <dbReference type="SAM" id="Phobius"/>
    </source>
</evidence>
<evidence type="ECO:0000313" key="3">
    <source>
        <dbReference type="Proteomes" id="UP000821853"/>
    </source>
</evidence>
<dbReference type="OrthoDB" id="337104at2759"/>